<gene>
    <name evidence="2" type="ORF">C8261_16915</name>
</gene>
<keyword evidence="1" id="KW-1133">Transmembrane helix</keyword>
<reference evidence="2 3" key="2">
    <citation type="submission" date="2018-04" db="EMBL/GenBank/DDBJ databases">
        <title>Thauera lacus sp. nov., isolated from an saline lake in Inner Mongolia, China.</title>
        <authorList>
            <person name="Liang Q.-Y."/>
        </authorList>
    </citation>
    <scope>NUCLEOTIDE SEQUENCE [LARGE SCALE GENOMIC DNA]</scope>
    <source>
        <strain evidence="2 3">D20</strain>
    </source>
</reference>
<dbReference type="Proteomes" id="UP000241193">
    <property type="component" value="Unassembled WGS sequence"/>
</dbReference>
<keyword evidence="1" id="KW-0812">Transmembrane</keyword>
<comment type="caution">
    <text evidence="2">The sequence shown here is derived from an EMBL/GenBank/DDBJ whole genome shotgun (WGS) entry which is preliminary data.</text>
</comment>
<evidence type="ECO:0000313" key="2">
    <source>
        <dbReference type="EMBL" id="PTD94950.1"/>
    </source>
</evidence>
<evidence type="ECO:0000256" key="1">
    <source>
        <dbReference type="SAM" id="Phobius"/>
    </source>
</evidence>
<keyword evidence="3" id="KW-1185">Reference proteome</keyword>
<feature type="transmembrane region" description="Helical" evidence="1">
    <location>
        <begin position="131"/>
        <end position="156"/>
    </location>
</feature>
<protein>
    <submittedName>
        <fullName evidence="2">Uncharacterized protein</fullName>
    </submittedName>
</protein>
<accession>A0A2T4IAZ7</accession>
<dbReference type="EMBL" id="PZKC01000026">
    <property type="protein sequence ID" value="PTD94950.1"/>
    <property type="molecule type" value="Genomic_DNA"/>
</dbReference>
<dbReference type="NCBIfam" id="NF041560">
    <property type="entry name" value="T6SS_Burk_ExIF"/>
    <property type="match status" value="1"/>
</dbReference>
<reference evidence="2 3" key="1">
    <citation type="submission" date="2018-03" db="EMBL/GenBank/DDBJ databases">
        <authorList>
            <person name="Keele B.F."/>
        </authorList>
    </citation>
    <scope>NUCLEOTIDE SEQUENCE [LARGE SCALE GENOMIC DNA]</scope>
    <source>
        <strain evidence="2 3">D20</strain>
    </source>
</reference>
<evidence type="ECO:0000313" key="3">
    <source>
        <dbReference type="Proteomes" id="UP000241193"/>
    </source>
</evidence>
<keyword evidence="1" id="KW-0472">Membrane</keyword>
<dbReference type="AlphaFoldDB" id="A0A2T4IAZ7"/>
<sequence>MGLEVLRGRISHYRAERHFADFVFTDQDRKGMGVLAVTAGLAGLSGQAVGMASAAGSTKEEADYLQFEIDGKPVKGWVWRSPFQEGDRVEVAAEWQADHYELYAIARPADNTIALYPHCSRGSKSHWRNAWWSWLWGTGIFIFFGMLFVGVIGLFVGESHAEGLYGKVLFAALAGSVSFFYPFFALMTWSLGRKWMPFVRLSERVFTALGWDNPAEVDLVKRSKAQRRGGEALEYGVFYFRY</sequence>
<dbReference type="InterPro" id="IPR048130">
    <property type="entry name" value="T6SS_ExIF-like"/>
</dbReference>
<feature type="transmembrane region" description="Helical" evidence="1">
    <location>
        <begin position="168"/>
        <end position="191"/>
    </location>
</feature>
<proteinExistence type="predicted"/>
<dbReference type="RefSeq" id="WP_107494905.1">
    <property type="nucleotide sequence ID" value="NZ_PZKC01000026.1"/>
</dbReference>
<organism evidence="2 3">
    <name type="scientific">Pseudothauera lacus</name>
    <dbReference type="NCBI Taxonomy" id="2136175"/>
    <lineage>
        <taxon>Bacteria</taxon>
        <taxon>Pseudomonadati</taxon>
        <taxon>Pseudomonadota</taxon>
        <taxon>Betaproteobacteria</taxon>
        <taxon>Rhodocyclales</taxon>
        <taxon>Zoogloeaceae</taxon>
        <taxon>Pseudothauera</taxon>
    </lineage>
</organism>
<name>A0A2T4IAZ7_9RHOO</name>
<dbReference type="OrthoDB" id="6452874at2"/>